<accession>A0A9D3UD02</accession>
<dbReference type="Gene3D" id="3.30.420.10">
    <property type="entry name" value="Ribonuclease H-like superfamily/Ribonuclease H"/>
    <property type="match status" value="1"/>
</dbReference>
<sequence>MNSEKFVYHAIRDQVGKWIFDFNRFMGSCFVFEAELWSILNGLDILSDRGYDNVLVQTDSLEVTTAIQEGRTGGSNSVLVRRIL</sequence>
<dbReference type="AlphaFoldDB" id="A0A9D3UD02"/>
<organism evidence="2 3">
    <name type="scientific">Gossypium stocksii</name>
    <dbReference type="NCBI Taxonomy" id="47602"/>
    <lineage>
        <taxon>Eukaryota</taxon>
        <taxon>Viridiplantae</taxon>
        <taxon>Streptophyta</taxon>
        <taxon>Embryophyta</taxon>
        <taxon>Tracheophyta</taxon>
        <taxon>Spermatophyta</taxon>
        <taxon>Magnoliopsida</taxon>
        <taxon>eudicotyledons</taxon>
        <taxon>Gunneridae</taxon>
        <taxon>Pentapetalae</taxon>
        <taxon>rosids</taxon>
        <taxon>malvids</taxon>
        <taxon>Malvales</taxon>
        <taxon>Malvaceae</taxon>
        <taxon>Malvoideae</taxon>
        <taxon>Gossypium</taxon>
    </lineage>
</organism>
<protein>
    <recommendedName>
        <fullName evidence="1">RNase H type-1 domain-containing protein</fullName>
    </recommendedName>
</protein>
<gene>
    <name evidence="2" type="ORF">J1N35_040085</name>
</gene>
<comment type="caution">
    <text evidence="2">The sequence shown here is derived from an EMBL/GenBank/DDBJ whole genome shotgun (WGS) entry which is preliminary data.</text>
</comment>
<dbReference type="GO" id="GO:0003676">
    <property type="term" value="F:nucleic acid binding"/>
    <property type="evidence" value="ECO:0007669"/>
    <property type="project" value="InterPro"/>
</dbReference>
<keyword evidence="3" id="KW-1185">Reference proteome</keyword>
<dbReference type="InterPro" id="IPR044730">
    <property type="entry name" value="RNase_H-like_dom_plant"/>
</dbReference>
<dbReference type="InterPro" id="IPR036397">
    <property type="entry name" value="RNaseH_sf"/>
</dbReference>
<dbReference type="InterPro" id="IPR053151">
    <property type="entry name" value="RNase_H-like"/>
</dbReference>
<dbReference type="Pfam" id="PF13456">
    <property type="entry name" value="RVT_3"/>
    <property type="match status" value="1"/>
</dbReference>
<dbReference type="CDD" id="cd06222">
    <property type="entry name" value="RNase_H_like"/>
    <property type="match status" value="1"/>
</dbReference>
<dbReference type="OrthoDB" id="1741277at2759"/>
<dbReference type="PANTHER" id="PTHR47723:SF19">
    <property type="entry name" value="POLYNUCLEOTIDYL TRANSFERASE, RIBONUCLEASE H-LIKE SUPERFAMILY PROTEIN"/>
    <property type="match status" value="1"/>
</dbReference>
<reference evidence="2 3" key="1">
    <citation type="journal article" date="2021" name="Plant Biotechnol. J.">
        <title>Multi-omics assisted identification of the key and species-specific regulatory components of drought-tolerant mechanisms in Gossypium stocksii.</title>
        <authorList>
            <person name="Yu D."/>
            <person name="Ke L."/>
            <person name="Zhang D."/>
            <person name="Wu Y."/>
            <person name="Sun Y."/>
            <person name="Mei J."/>
            <person name="Sun J."/>
            <person name="Sun Y."/>
        </authorList>
    </citation>
    <scope>NUCLEOTIDE SEQUENCE [LARGE SCALE GENOMIC DNA]</scope>
    <source>
        <strain evidence="3">cv. E1</strain>
        <tissue evidence="2">Leaf</tissue>
    </source>
</reference>
<dbReference type="PANTHER" id="PTHR47723">
    <property type="entry name" value="OS05G0353850 PROTEIN"/>
    <property type="match status" value="1"/>
</dbReference>
<dbReference type="Proteomes" id="UP000828251">
    <property type="component" value="Unassembled WGS sequence"/>
</dbReference>
<dbReference type="EMBL" id="JAIQCV010000012">
    <property type="protein sequence ID" value="KAH1038342.1"/>
    <property type="molecule type" value="Genomic_DNA"/>
</dbReference>
<dbReference type="InterPro" id="IPR002156">
    <property type="entry name" value="RNaseH_domain"/>
</dbReference>
<dbReference type="GO" id="GO:0004523">
    <property type="term" value="F:RNA-DNA hybrid ribonuclease activity"/>
    <property type="evidence" value="ECO:0007669"/>
    <property type="project" value="InterPro"/>
</dbReference>
<name>A0A9D3UD02_9ROSI</name>
<evidence type="ECO:0000259" key="1">
    <source>
        <dbReference type="Pfam" id="PF13456"/>
    </source>
</evidence>
<proteinExistence type="predicted"/>
<evidence type="ECO:0000313" key="3">
    <source>
        <dbReference type="Proteomes" id="UP000828251"/>
    </source>
</evidence>
<evidence type="ECO:0000313" key="2">
    <source>
        <dbReference type="EMBL" id="KAH1038342.1"/>
    </source>
</evidence>
<feature type="domain" description="RNase H type-1" evidence="1">
    <location>
        <begin position="10"/>
        <end position="72"/>
    </location>
</feature>